<evidence type="ECO:0000313" key="2">
    <source>
        <dbReference type="Proteomes" id="UP000639643"/>
    </source>
</evidence>
<dbReference type="EMBL" id="WIGM01000909">
    <property type="protein sequence ID" value="KAF6809033.1"/>
    <property type="molecule type" value="Genomic_DNA"/>
</dbReference>
<dbReference type="InterPro" id="IPR053204">
    <property type="entry name" value="Oxopyrrolidines_Biosynth-assoc"/>
</dbReference>
<protein>
    <submittedName>
        <fullName evidence="1">Uncharacterized protein</fullName>
    </submittedName>
</protein>
<dbReference type="InterPro" id="IPR022085">
    <property type="entry name" value="OpdG"/>
</dbReference>
<sequence>MSDEWFTSKLFPYGNGSTEDGCRASEAQALKDYLRKKTTAAEAARAITQQIDHSITAEDNLNEELPRLWGLLQDALWELPEENIEPLIELLKAIEELPKPDISALERRKQPEEALWKGLSGGAEVEARMVAAGSGGMNIDEGYKRIADALESSNWLLELNLPAAAKWLAFLGKQFFEGAKDGKESWGLRMLSTSMSQPGYRDLSKSKSDVKMTLERWEFWEARLRELQREEGHVGEAAKLSLTAIDKIHASS</sequence>
<proteinExistence type="predicted"/>
<accession>A0A8H6JAA1</accession>
<dbReference type="Pfam" id="PF12311">
    <property type="entry name" value="DUF3632"/>
    <property type="match status" value="1"/>
</dbReference>
<keyword evidence="2" id="KW-1185">Reference proteome</keyword>
<evidence type="ECO:0000313" key="1">
    <source>
        <dbReference type="EMBL" id="KAF6809033.1"/>
    </source>
</evidence>
<dbReference type="OrthoDB" id="5392447at2759"/>
<dbReference type="PANTHER" id="PTHR38797">
    <property type="entry name" value="NUCLEAR PORE COMPLEX PROTEIN NUP85-RELATED"/>
    <property type="match status" value="1"/>
</dbReference>
<organism evidence="1 2">
    <name type="scientific">Colletotrichum musicola</name>
    <dbReference type="NCBI Taxonomy" id="2175873"/>
    <lineage>
        <taxon>Eukaryota</taxon>
        <taxon>Fungi</taxon>
        <taxon>Dikarya</taxon>
        <taxon>Ascomycota</taxon>
        <taxon>Pezizomycotina</taxon>
        <taxon>Sordariomycetes</taxon>
        <taxon>Hypocreomycetidae</taxon>
        <taxon>Glomerellales</taxon>
        <taxon>Glomerellaceae</taxon>
        <taxon>Colletotrichum</taxon>
        <taxon>Colletotrichum orchidearum species complex</taxon>
    </lineage>
</organism>
<gene>
    <name evidence="1" type="ORF">CMUS01_13768</name>
</gene>
<dbReference type="Proteomes" id="UP000639643">
    <property type="component" value="Unassembled WGS sequence"/>
</dbReference>
<dbReference type="AlphaFoldDB" id="A0A8H6JAA1"/>
<comment type="caution">
    <text evidence="1">The sequence shown here is derived from an EMBL/GenBank/DDBJ whole genome shotgun (WGS) entry which is preliminary data.</text>
</comment>
<name>A0A8H6JAA1_9PEZI</name>
<dbReference type="PANTHER" id="PTHR38797:SF4">
    <property type="entry name" value="NUCLEAR PORE COMPLEX PROTEIN NUP85"/>
    <property type="match status" value="1"/>
</dbReference>
<reference evidence="1" key="1">
    <citation type="journal article" date="2020" name="Phytopathology">
        <title>Genome Sequence Resources of Colletotrichum truncatum, C. plurivorum, C. musicola, and C. sojae: Four Species Pathogenic to Soybean (Glycine max).</title>
        <authorList>
            <person name="Rogerio F."/>
            <person name="Boufleur T.R."/>
            <person name="Ciampi-Guillardi M."/>
            <person name="Sukno S.A."/>
            <person name="Thon M.R."/>
            <person name="Massola Junior N.S."/>
            <person name="Baroncelli R."/>
        </authorList>
    </citation>
    <scope>NUCLEOTIDE SEQUENCE</scope>
    <source>
        <strain evidence="1">LFN0074</strain>
    </source>
</reference>